<sequence>MSIAAQARARAEAAAQKKAEDEASAASAAMAKRRPAKIKPALRPAPSVPDINPNRVSPAAQRRRFLIASSAGAVLAASGIAIDIDGDNDDTPLSPDAQKVVFQLQQDRRRLKEFKATERKVEAKIDMLPAYRGWCDGVLAAGQGERGPLDQIFTTIMAWTIDVGDYMTALPMLEHAVKYKLEMPSGFNRDPITFAIDQVCEEAIRVYDLGGDAAKAFEAGVLPMLQDLVDEHDIDLHDEVEAKLFKAIGRAIMAGADIENEDDLRQRREETLKSYQRALELHERCGVKKDIEKLTRELKKAAGVTEPADQNTPPPAGG</sequence>
<protein>
    <submittedName>
        <fullName evidence="2">Chaperonin cofactor prefoldin</fullName>
    </submittedName>
</protein>
<evidence type="ECO:0000313" key="3">
    <source>
        <dbReference type="Proteomes" id="UP000539957"/>
    </source>
</evidence>
<reference evidence="2 3" key="1">
    <citation type="submission" date="2020-08" db="EMBL/GenBank/DDBJ databases">
        <title>Functional genomics of gut bacteria from endangered species of beetles.</title>
        <authorList>
            <person name="Carlos-Shanley C."/>
        </authorList>
    </citation>
    <scope>NUCLEOTIDE SEQUENCE [LARGE SCALE GENOMIC DNA]</scope>
    <source>
        <strain evidence="2 3">S00123</strain>
    </source>
</reference>
<feature type="region of interest" description="Disordered" evidence="1">
    <location>
        <begin position="298"/>
        <end position="318"/>
    </location>
</feature>
<gene>
    <name evidence="2" type="ORF">HNP32_001320</name>
</gene>
<evidence type="ECO:0000256" key="1">
    <source>
        <dbReference type="SAM" id="MobiDB-lite"/>
    </source>
</evidence>
<evidence type="ECO:0000313" key="2">
    <source>
        <dbReference type="EMBL" id="MBB4797596.1"/>
    </source>
</evidence>
<name>A0A7W7N3Q7_9CAUL</name>
<dbReference type="GO" id="GO:0004519">
    <property type="term" value="F:endonuclease activity"/>
    <property type="evidence" value="ECO:0007669"/>
    <property type="project" value="InterPro"/>
</dbReference>
<comment type="caution">
    <text evidence="2">The sequence shown here is derived from an EMBL/GenBank/DDBJ whole genome shotgun (WGS) entry which is preliminary data.</text>
</comment>
<organism evidence="2 3">
    <name type="scientific">Brevundimonas bullata</name>
    <dbReference type="NCBI Taxonomy" id="13160"/>
    <lineage>
        <taxon>Bacteria</taxon>
        <taxon>Pseudomonadati</taxon>
        <taxon>Pseudomonadota</taxon>
        <taxon>Alphaproteobacteria</taxon>
        <taxon>Caulobacterales</taxon>
        <taxon>Caulobacteraceae</taxon>
        <taxon>Brevundimonas</taxon>
    </lineage>
</organism>
<keyword evidence="3" id="KW-1185">Reference proteome</keyword>
<proteinExistence type="predicted"/>
<accession>A0A7W7N3Q7</accession>
<feature type="compositionally biased region" description="Basic and acidic residues" evidence="1">
    <location>
        <begin position="9"/>
        <end position="21"/>
    </location>
</feature>
<dbReference type="Proteomes" id="UP000539957">
    <property type="component" value="Unassembled WGS sequence"/>
</dbReference>
<dbReference type="EMBL" id="JACHKY010000002">
    <property type="protein sequence ID" value="MBB4797596.1"/>
    <property type="molecule type" value="Genomic_DNA"/>
</dbReference>
<feature type="region of interest" description="Disordered" evidence="1">
    <location>
        <begin position="1"/>
        <end position="54"/>
    </location>
</feature>
<dbReference type="GO" id="GO:0003677">
    <property type="term" value="F:DNA binding"/>
    <property type="evidence" value="ECO:0007669"/>
    <property type="project" value="InterPro"/>
</dbReference>
<dbReference type="RefSeq" id="WP_184268312.1">
    <property type="nucleotide sequence ID" value="NZ_JACHKY010000002.1"/>
</dbReference>
<dbReference type="InterPro" id="IPR010270">
    <property type="entry name" value="Phage_P2_GpM"/>
</dbReference>
<dbReference type="Pfam" id="PF05944">
    <property type="entry name" value="Phage_term_smal"/>
    <property type="match status" value="1"/>
</dbReference>
<dbReference type="AlphaFoldDB" id="A0A7W7N3Q7"/>